<feature type="compositionally biased region" description="Basic and acidic residues" evidence="2">
    <location>
        <begin position="58"/>
        <end position="67"/>
    </location>
</feature>
<keyword evidence="4" id="KW-1185">Reference proteome</keyword>
<sequence>MSAQSRQETTRQAGRPSILEGEAAGPTYGAAGDGGEGGNRQSAMPNGVPLRLQNAGVRSRDSGDIVERAAATQVDASQTGPGATTTRGAGEAVQQRAHESVVRRELFHVQHAEPAYDEGGSEVIQRRVVGPVMEQVQTAGRPTTPTAPLMSQEMRRQAEESSNGSISQEVVMEEVKRQVKAALDERESEMKRLHDENQELRQVVMALADRELGVEGGGQSSGALMDGDMGLRGSEPRGNP</sequence>
<proteinExistence type="predicted"/>
<feature type="region of interest" description="Disordered" evidence="2">
    <location>
        <begin position="213"/>
        <end position="240"/>
    </location>
</feature>
<dbReference type="Proteomes" id="UP000601435">
    <property type="component" value="Unassembled WGS sequence"/>
</dbReference>
<dbReference type="AlphaFoldDB" id="A0A813C4W9"/>
<evidence type="ECO:0000256" key="2">
    <source>
        <dbReference type="SAM" id="MobiDB-lite"/>
    </source>
</evidence>
<feature type="compositionally biased region" description="Polar residues" evidence="2">
    <location>
        <begin position="137"/>
        <end position="146"/>
    </location>
</feature>
<feature type="compositionally biased region" description="Polar residues" evidence="2">
    <location>
        <begin position="1"/>
        <end position="12"/>
    </location>
</feature>
<keyword evidence="1" id="KW-0175">Coiled coil</keyword>
<gene>
    <name evidence="3" type="primary">ATG18</name>
    <name evidence="3" type="ORF">SNEC2469_LOCUS33336</name>
</gene>
<protein>
    <submittedName>
        <fullName evidence="3">ATG18 protein</fullName>
    </submittedName>
</protein>
<feature type="non-terminal residue" evidence="3">
    <location>
        <position position="240"/>
    </location>
</feature>
<evidence type="ECO:0000256" key="1">
    <source>
        <dbReference type="SAM" id="Coils"/>
    </source>
</evidence>
<evidence type="ECO:0000313" key="3">
    <source>
        <dbReference type="EMBL" id="CAE7938908.1"/>
    </source>
</evidence>
<feature type="region of interest" description="Disordered" evidence="2">
    <location>
        <begin position="137"/>
        <end position="171"/>
    </location>
</feature>
<dbReference type="OrthoDB" id="10488532at2759"/>
<comment type="caution">
    <text evidence="3">The sequence shown here is derived from an EMBL/GenBank/DDBJ whole genome shotgun (WGS) entry which is preliminary data.</text>
</comment>
<feature type="coiled-coil region" evidence="1">
    <location>
        <begin position="172"/>
        <end position="210"/>
    </location>
</feature>
<feature type="region of interest" description="Disordered" evidence="2">
    <location>
        <begin position="1"/>
        <end position="97"/>
    </location>
</feature>
<feature type="compositionally biased region" description="Low complexity" evidence="2">
    <location>
        <begin position="79"/>
        <end position="92"/>
    </location>
</feature>
<dbReference type="EMBL" id="CAJNJA010087423">
    <property type="protein sequence ID" value="CAE7938908.1"/>
    <property type="molecule type" value="Genomic_DNA"/>
</dbReference>
<reference evidence="3" key="1">
    <citation type="submission" date="2021-02" db="EMBL/GenBank/DDBJ databases">
        <authorList>
            <person name="Dougan E. K."/>
            <person name="Rhodes N."/>
            <person name="Thang M."/>
            <person name="Chan C."/>
        </authorList>
    </citation>
    <scope>NUCLEOTIDE SEQUENCE</scope>
</reference>
<organism evidence="3 4">
    <name type="scientific">Symbiodinium necroappetens</name>
    <dbReference type="NCBI Taxonomy" id="1628268"/>
    <lineage>
        <taxon>Eukaryota</taxon>
        <taxon>Sar</taxon>
        <taxon>Alveolata</taxon>
        <taxon>Dinophyceae</taxon>
        <taxon>Suessiales</taxon>
        <taxon>Symbiodiniaceae</taxon>
        <taxon>Symbiodinium</taxon>
    </lineage>
</organism>
<evidence type="ECO:0000313" key="4">
    <source>
        <dbReference type="Proteomes" id="UP000601435"/>
    </source>
</evidence>
<name>A0A813C4W9_9DINO</name>
<accession>A0A813C4W9</accession>